<dbReference type="AlphaFoldDB" id="A0A8K0IRN3"/>
<reference evidence="4" key="1">
    <citation type="journal article" date="2017" name="Gigascience">
        <title>The genome draft of coconut (Cocos nucifera).</title>
        <authorList>
            <person name="Xiao Y."/>
            <person name="Xu P."/>
            <person name="Fan H."/>
            <person name="Baudouin L."/>
            <person name="Xia W."/>
            <person name="Bocs S."/>
            <person name="Xu J."/>
            <person name="Li Q."/>
            <person name="Guo A."/>
            <person name="Zhou L."/>
            <person name="Li J."/>
            <person name="Wu Y."/>
            <person name="Ma Z."/>
            <person name="Armero A."/>
            <person name="Issali A.E."/>
            <person name="Liu N."/>
            <person name="Peng M."/>
            <person name="Yang Y."/>
        </authorList>
    </citation>
    <scope>NUCLEOTIDE SEQUENCE</scope>
    <source>
        <tissue evidence="4">Spear leaf of Hainan Tall coconut</tissue>
    </source>
</reference>
<evidence type="ECO:0000259" key="3">
    <source>
        <dbReference type="Pfam" id="PF25372"/>
    </source>
</evidence>
<name>A0A8K0IRN3_COCNU</name>
<feature type="compositionally biased region" description="Low complexity" evidence="2">
    <location>
        <begin position="847"/>
        <end position="857"/>
    </location>
</feature>
<evidence type="ECO:0000256" key="1">
    <source>
        <dbReference type="SAM" id="Coils"/>
    </source>
</evidence>
<feature type="region of interest" description="Disordered" evidence="2">
    <location>
        <begin position="810"/>
        <end position="858"/>
    </location>
</feature>
<proteinExistence type="predicted"/>
<dbReference type="InterPro" id="IPR006553">
    <property type="entry name" value="Leu-rich_rpt_Cys-con_subtyp"/>
</dbReference>
<dbReference type="GO" id="GO:0019005">
    <property type="term" value="C:SCF ubiquitin ligase complex"/>
    <property type="evidence" value="ECO:0007669"/>
    <property type="project" value="TreeGrafter"/>
</dbReference>
<reference evidence="4" key="2">
    <citation type="submission" date="2019-07" db="EMBL/GenBank/DDBJ databases">
        <authorList>
            <person name="Yang Y."/>
            <person name="Bocs S."/>
            <person name="Baudouin L."/>
        </authorList>
    </citation>
    <scope>NUCLEOTIDE SEQUENCE</scope>
    <source>
        <tissue evidence="4">Spear leaf of Hainan Tall coconut</tissue>
    </source>
</reference>
<sequence length="1007" mass="110983">MMRTPQPPDLIMAVLSVDLLVQILERLPDSGDRKSFRLVSRGFLRAEALHRRALRVLRRESLPFLLRRYSDLESLDLSACPALDDTALAAALHTAGGRQGLKAVCLARATGIGWRGLEVLVAACPRLEVVDLSYCVGVGDREASALAAAGGLRELRLDKCLGITDVGLAKLAVGCTGLERLGIKWCMEISDLGIDLLSKKCQDLKVLDISYLKVTNFCLQSISSLEKLEDLIMVGCSQINDGGLRFLSNGSNSLRSIDVSRCNNVSTWGLVSVIEGHKCLQKIIAGDCFPEIVPLFLAKLSGLSDTLNVLKLDGFQVSATSLQIIGVHCKNLVEIGLGKCRDMTDECISELVTHRADLRTIDLTCCHSLTDNALVTIADRCKKLTCLLLESCSLITEKGLDHIGTCCTDLKEVDLTDCPVDDTGLCPSISDKGLVHIGSNFRKLLELDLYRCTGIADGGLAAIAAGCKHLKKLNMCYCVRITDRGLKHLSFLEELSDLEMRGLVHVTCVGITAIAIGCKSLVELDMKRCYSVDDAGLWALARYSEKLRQINISYCPVTGTGLCKLLGSLRCLQDAKLVHLTRVSVEGYEIALRASWDRLKKLKLLSGLRHFLSPGLLQMLKARGCRIRWVDKPESFCLPFSLLLQGEFMVHSPVETQENMGKIMIDQSPSFKHLEIRVDTEARIVETDAADGGDGVVQEFLLGGPESSTVRSQKERSLEESELVNRKELKEEEFSFSVVEFTEIQDQNNQNLEESGLDRVQDEEEKDYREDGEAQSFEEVEEFSFRVVESDTMQNQTKQTLEESKIAHAREQGGGGGGESNDDVEAPSSESSVKGESEREEEGSDGTGSSSIESSAEAVWPAEVIEQERWSLFLESHQEIEEESCEEKVTAAEKEIEEYEEKFGEKVAAAEESVGKKRGAGTKTMKRETKIGLMPEYVKAVVQGEFCSSAHADFFEPSTVCLKRNIMNSSSGSSSDSGYEASNHPRKHKHDERSRKVCPDMHLDICY</sequence>
<accession>A0A8K0IRN3</accession>
<feature type="compositionally biased region" description="Low complexity" evidence="2">
    <location>
        <begin position="969"/>
        <end position="978"/>
    </location>
</feature>
<evidence type="ECO:0000313" key="5">
    <source>
        <dbReference type="Proteomes" id="UP000797356"/>
    </source>
</evidence>
<feature type="domain" description="F-box/LRR-repeat protein 15-like leucin rich repeat" evidence="3">
    <location>
        <begin position="419"/>
        <end position="560"/>
    </location>
</feature>
<dbReference type="InterPro" id="IPR057207">
    <property type="entry name" value="FBXL15_LRR"/>
</dbReference>
<dbReference type="InterPro" id="IPR032675">
    <property type="entry name" value="LRR_dom_sf"/>
</dbReference>
<dbReference type="PANTHER" id="PTHR13318:SF272">
    <property type="entry name" value="OS12G0552700 PROTEIN"/>
    <property type="match status" value="1"/>
</dbReference>
<feature type="coiled-coil region" evidence="1">
    <location>
        <begin position="882"/>
        <end position="909"/>
    </location>
</feature>
<keyword evidence="5" id="KW-1185">Reference proteome</keyword>
<feature type="region of interest" description="Disordered" evidence="2">
    <location>
        <begin position="966"/>
        <end position="995"/>
    </location>
</feature>
<dbReference type="SUPFAM" id="SSF52047">
    <property type="entry name" value="RNI-like"/>
    <property type="match status" value="2"/>
</dbReference>
<dbReference type="FunFam" id="3.80.10.10:FF:000518">
    <property type="entry name" value="F-box family protein"/>
    <property type="match status" value="1"/>
</dbReference>
<evidence type="ECO:0000256" key="2">
    <source>
        <dbReference type="SAM" id="MobiDB-lite"/>
    </source>
</evidence>
<keyword evidence="1" id="KW-0175">Coiled coil</keyword>
<dbReference type="CDD" id="cd22159">
    <property type="entry name" value="F-box_AtTIR1-like"/>
    <property type="match status" value="1"/>
</dbReference>
<gene>
    <name evidence="4" type="ORF">COCNU_12G002630</name>
</gene>
<dbReference type="Proteomes" id="UP000797356">
    <property type="component" value="Chromosome 12"/>
</dbReference>
<dbReference type="Pfam" id="PF25372">
    <property type="entry name" value="DUF7885"/>
    <property type="match status" value="1"/>
</dbReference>
<evidence type="ECO:0000313" key="4">
    <source>
        <dbReference type="EMBL" id="KAG1365263.1"/>
    </source>
</evidence>
<comment type="caution">
    <text evidence="4">The sequence shown here is derived from an EMBL/GenBank/DDBJ whole genome shotgun (WGS) entry which is preliminary data.</text>
</comment>
<organism evidence="4 5">
    <name type="scientific">Cocos nucifera</name>
    <name type="common">Coconut palm</name>
    <dbReference type="NCBI Taxonomy" id="13894"/>
    <lineage>
        <taxon>Eukaryota</taxon>
        <taxon>Viridiplantae</taxon>
        <taxon>Streptophyta</taxon>
        <taxon>Embryophyta</taxon>
        <taxon>Tracheophyta</taxon>
        <taxon>Spermatophyta</taxon>
        <taxon>Magnoliopsida</taxon>
        <taxon>Liliopsida</taxon>
        <taxon>Arecaceae</taxon>
        <taxon>Arecoideae</taxon>
        <taxon>Cocoseae</taxon>
        <taxon>Attaleinae</taxon>
        <taxon>Cocos</taxon>
    </lineage>
</organism>
<dbReference type="FunFam" id="3.80.10.10:FF:000276">
    <property type="entry name" value="F-box/LRR-repeat protein 3"/>
    <property type="match status" value="1"/>
</dbReference>
<dbReference type="Gene3D" id="3.80.10.10">
    <property type="entry name" value="Ribonuclease Inhibitor"/>
    <property type="match status" value="3"/>
</dbReference>
<protein>
    <submittedName>
        <fullName evidence="4">Putative F-box/LRR-repeat protein 3</fullName>
    </submittedName>
</protein>
<dbReference type="OrthoDB" id="423607at2759"/>
<dbReference type="PANTHER" id="PTHR13318">
    <property type="entry name" value="PARTNER OF PAIRED, ISOFORM B-RELATED"/>
    <property type="match status" value="1"/>
</dbReference>
<dbReference type="EMBL" id="CM017883">
    <property type="protein sequence ID" value="KAG1365263.1"/>
    <property type="molecule type" value="Genomic_DNA"/>
</dbReference>
<dbReference type="GO" id="GO:0031146">
    <property type="term" value="P:SCF-dependent proteasomal ubiquitin-dependent protein catabolic process"/>
    <property type="evidence" value="ECO:0007669"/>
    <property type="project" value="TreeGrafter"/>
</dbReference>
<dbReference type="SMART" id="SM00367">
    <property type="entry name" value="LRR_CC"/>
    <property type="match status" value="15"/>
</dbReference>
<feature type="compositionally biased region" description="Basic and acidic residues" evidence="2">
    <location>
        <begin position="756"/>
        <end position="772"/>
    </location>
</feature>
<feature type="region of interest" description="Disordered" evidence="2">
    <location>
        <begin position="745"/>
        <end position="780"/>
    </location>
</feature>